<dbReference type="InterPro" id="IPR015421">
    <property type="entry name" value="PyrdxlP-dep_Trfase_major"/>
</dbReference>
<dbReference type="InterPro" id="IPR015424">
    <property type="entry name" value="PyrdxlP-dep_Trfase"/>
</dbReference>
<evidence type="ECO:0000313" key="5">
    <source>
        <dbReference type="Proteomes" id="UP000239477"/>
    </source>
</evidence>
<evidence type="ECO:0000313" key="4">
    <source>
        <dbReference type="EMBL" id="AVJ27341.1"/>
    </source>
</evidence>
<dbReference type="Proteomes" id="UP000239477">
    <property type="component" value="Chromosome"/>
</dbReference>
<dbReference type="InterPro" id="IPR050087">
    <property type="entry name" value="AON_synthase_class-II"/>
</dbReference>
<dbReference type="Pfam" id="PF00155">
    <property type="entry name" value="Aminotran_1_2"/>
    <property type="match status" value="1"/>
</dbReference>
<dbReference type="Gene3D" id="3.90.1150.10">
    <property type="entry name" value="Aspartate Aminotransferase, domain 1"/>
    <property type="match status" value="1"/>
</dbReference>
<accession>A0A2S0I5N3</accession>
<proteinExistence type="predicted"/>
<feature type="domain" description="Aminotransferase class I/classII large" evidence="3">
    <location>
        <begin position="58"/>
        <end position="363"/>
    </location>
</feature>
<dbReference type="AlphaFoldDB" id="A0A2S0I5N3"/>
<organism evidence="4 5">
    <name type="scientific">Achromobacter spanius</name>
    <dbReference type="NCBI Taxonomy" id="217203"/>
    <lineage>
        <taxon>Bacteria</taxon>
        <taxon>Pseudomonadati</taxon>
        <taxon>Pseudomonadota</taxon>
        <taxon>Betaproteobacteria</taxon>
        <taxon>Burkholderiales</taxon>
        <taxon>Alcaligenaceae</taxon>
        <taxon>Achromobacter</taxon>
    </lineage>
</organism>
<sequence>MTGTILTGKRVLGPESARLEVDGRAMINFIGFNYLALQRHPELIEAARSALDQRLPWSQMGSNGYGGIEDSFKGVIQSASAHFGTESALFLPTGYFCGSVCLSTLENQYDYILIDEYAHFSMYDAARLTGKPVFLYRHLDTNQVEALVYGHDGRPLLLTDGVFATWGSIAPLDAYASLLRPRGGTLVVDDSHGFSVLGRRGRGTIEHLDVEGEDILIAGSLSKGFCAQGAIFPCSHAQAFKARSRPPLRGAGCGSPISAHVSQAALSVSRSEPDRREKLSARSTQLKAGLRGLGLSIIDTPAPITAFQLRRRDDMLNLQRALFDEGILILVSNYIGSGPEGTIRCATFADHSEEDVAALVAALRRKL</sequence>
<comment type="cofactor">
    <cofactor evidence="1">
        <name>pyridoxal 5'-phosphate</name>
        <dbReference type="ChEBI" id="CHEBI:597326"/>
    </cofactor>
</comment>
<keyword evidence="2" id="KW-0808">Transferase</keyword>
<dbReference type="EMBL" id="CP023270">
    <property type="protein sequence ID" value="AVJ27341.1"/>
    <property type="molecule type" value="Genomic_DNA"/>
</dbReference>
<dbReference type="SUPFAM" id="SSF53383">
    <property type="entry name" value="PLP-dependent transferases"/>
    <property type="match status" value="1"/>
</dbReference>
<name>A0A2S0I5N3_9BURK</name>
<protein>
    <recommendedName>
        <fullName evidence="3">Aminotransferase class I/classII large domain-containing protein</fullName>
    </recommendedName>
</protein>
<evidence type="ECO:0000259" key="3">
    <source>
        <dbReference type="Pfam" id="PF00155"/>
    </source>
</evidence>
<dbReference type="InterPro" id="IPR015422">
    <property type="entry name" value="PyrdxlP-dep_Trfase_small"/>
</dbReference>
<dbReference type="OrthoDB" id="9807157at2"/>
<dbReference type="GO" id="GO:0016740">
    <property type="term" value="F:transferase activity"/>
    <property type="evidence" value="ECO:0007669"/>
    <property type="project" value="UniProtKB-KW"/>
</dbReference>
<dbReference type="Gene3D" id="3.40.640.10">
    <property type="entry name" value="Type I PLP-dependent aspartate aminotransferase-like (Major domain)"/>
    <property type="match status" value="1"/>
</dbReference>
<reference evidence="4 5" key="1">
    <citation type="submission" date="2017-09" db="EMBL/GenBank/DDBJ databases">
        <title>Genomic, metabolic, and phenotypic characteristics of bacterial isolates from the natural microbiome of the model nematode Caenorhabditis elegans.</title>
        <authorList>
            <person name="Zimmermann J."/>
            <person name="Obeng N."/>
            <person name="Yang W."/>
            <person name="Obeng O."/>
            <person name="Kissoyan K."/>
            <person name="Pees B."/>
            <person name="Dirksen P."/>
            <person name="Hoppner M."/>
            <person name="Franke A."/>
            <person name="Rosenstiel P."/>
            <person name="Leippe M."/>
            <person name="Dierking K."/>
            <person name="Kaleta C."/>
            <person name="Schulenburg H."/>
        </authorList>
    </citation>
    <scope>NUCLEOTIDE SEQUENCE [LARGE SCALE GENOMIC DNA]</scope>
    <source>
        <strain evidence="4 5">MYb73</strain>
    </source>
</reference>
<keyword evidence="5" id="KW-1185">Reference proteome</keyword>
<evidence type="ECO:0000256" key="2">
    <source>
        <dbReference type="ARBA" id="ARBA00022679"/>
    </source>
</evidence>
<dbReference type="InterPro" id="IPR004839">
    <property type="entry name" value="Aminotransferase_I/II_large"/>
</dbReference>
<evidence type="ECO:0000256" key="1">
    <source>
        <dbReference type="ARBA" id="ARBA00001933"/>
    </source>
</evidence>
<dbReference type="RefSeq" id="WP_105238233.1">
    <property type="nucleotide sequence ID" value="NZ_CP023270.1"/>
</dbReference>
<dbReference type="PANTHER" id="PTHR13693">
    <property type="entry name" value="CLASS II AMINOTRANSFERASE/8-AMINO-7-OXONONANOATE SYNTHASE"/>
    <property type="match status" value="1"/>
</dbReference>
<dbReference type="GO" id="GO:0030170">
    <property type="term" value="F:pyridoxal phosphate binding"/>
    <property type="evidence" value="ECO:0007669"/>
    <property type="project" value="InterPro"/>
</dbReference>
<gene>
    <name evidence="4" type="ORF">CLM73_09585</name>
</gene>